<protein>
    <submittedName>
        <fullName evidence="3">Protein phosphatase type 1 complex subunit Hex2/Reg1</fullName>
    </submittedName>
</protein>
<evidence type="ECO:0000313" key="3">
    <source>
        <dbReference type="EMBL" id="KAL3427237.1"/>
    </source>
</evidence>
<reference evidence="3 4" key="1">
    <citation type="submission" date="2024-06" db="EMBL/GenBank/DDBJ databases">
        <title>Complete genome of Phlyctema vagabunda strain 19-DSS-EL-015.</title>
        <authorList>
            <person name="Fiorenzani C."/>
        </authorList>
    </citation>
    <scope>NUCLEOTIDE SEQUENCE [LARGE SCALE GENOMIC DNA]</scope>
    <source>
        <strain evidence="3 4">19-DSS-EL-015</strain>
    </source>
</reference>
<proteinExistence type="predicted"/>
<dbReference type="EMBL" id="JBFCZG010000001">
    <property type="protein sequence ID" value="KAL3427237.1"/>
    <property type="molecule type" value="Genomic_DNA"/>
</dbReference>
<dbReference type="Proteomes" id="UP001629113">
    <property type="component" value="Unassembled WGS sequence"/>
</dbReference>
<name>A0ABR4PVQ6_9HELO</name>
<feature type="compositionally biased region" description="Polar residues" evidence="1">
    <location>
        <begin position="20"/>
        <end position="34"/>
    </location>
</feature>
<dbReference type="PANTHER" id="PTHR28051:SF1">
    <property type="entry name" value="PROTEIN MTL1-RELATED"/>
    <property type="match status" value="1"/>
</dbReference>
<dbReference type="Pfam" id="PF08550">
    <property type="entry name" value="GATA_AreA"/>
    <property type="match status" value="1"/>
</dbReference>
<dbReference type="InterPro" id="IPR052292">
    <property type="entry name" value="Glucose_repression_reg"/>
</dbReference>
<dbReference type="PANTHER" id="PTHR28051">
    <property type="entry name" value="PROTEIN MTL1-RELATED"/>
    <property type="match status" value="1"/>
</dbReference>
<feature type="region of interest" description="Disordered" evidence="1">
    <location>
        <begin position="538"/>
        <end position="562"/>
    </location>
</feature>
<sequence length="562" mass="62465">MSSVSHVPCSGLLPSGPAALSSTTYPASNTIHQNSGHDTRDREETISFPTYDDHDDYGQFDEIAQPTGSPPGSFFFTSYATPPRSLSRPSSPVPIDRAEDDTSIHGVPTKHVDYLTHCWHEEELSNTWKHLKFRKRSYNNIARLENASWRLWVKTKSRLKTIPPETINWLKEHDVTWLYGPLLNSDTACLRSCGTLKPSKRVKAISSDVSTRRPSLRKRSISEIFLRQSGCSSSSLLKEVEDAVTQPRQTAINRTWDVDTTTSPGQLSTQVLDQSSIQVPDSVSALFTSEPKEIKKVIRFNDEVEQFIALAPDNDEQCDSDSFDADSESDDSGIFMQKISTKRRLPPNIAIWRSRKRDLPKSTKTTTSIAKLPPTILKSESESGQTCMKHSRGAQNIKSDLGTTLVYMDDNSAEYMGEWSDIVSNDIGDYAIVDELQESLVISSMSPVVPSSDKLLDSRKVPRWMSQGKLEPENVTGFVLDITGKTNHEAVDPSTCYEVNNVDLQGHIANHKLGFKDRGKTLNDGGFSEAVATELCGLSDDEDEFNDSDSSGSERAWSRSLG</sequence>
<accession>A0ABR4PVQ6</accession>
<evidence type="ECO:0000256" key="1">
    <source>
        <dbReference type="SAM" id="MobiDB-lite"/>
    </source>
</evidence>
<gene>
    <name evidence="3" type="ORF">PVAG01_00746</name>
</gene>
<dbReference type="InterPro" id="IPR013860">
    <property type="entry name" value="AreA_GATA"/>
</dbReference>
<evidence type="ECO:0000259" key="2">
    <source>
        <dbReference type="Pfam" id="PF08550"/>
    </source>
</evidence>
<feature type="region of interest" description="Disordered" evidence="1">
    <location>
        <begin position="1"/>
        <end position="42"/>
    </location>
</feature>
<keyword evidence="4" id="KW-1185">Reference proteome</keyword>
<feature type="domain" description="Nitrogen regulatory protein areA GATA-like" evidence="2">
    <location>
        <begin position="128"/>
        <end position="152"/>
    </location>
</feature>
<organism evidence="3 4">
    <name type="scientific">Phlyctema vagabunda</name>
    <dbReference type="NCBI Taxonomy" id="108571"/>
    <lineage>
        <taxon>Eukaryota</taxon>
        <taxon>Fungi</taxon>
        <taxon>Dikarya</taxon>
        <taxon>Ascomycota</taxon>
        <taxon>Pezizomycotina</taxon>
        <taxon>Leotiomycetes</taxon>
        <taxon>Helotiales</taxon>
        <taxon>Dermateaceae</taxon>
        <taxon>Phlyctema</taxon>
    </lineage>
</organism>
<comment type="caution">
    <text evidence="3">The sequence shown here is derived from an EMBL/GenBank/DDBJ whole genome shotgun (WGS) entry which is preliminary data.</text>
</comment>
<evidence type="ECO:0000313" key="4">
    <source>
        <dbReference type="Proteomes" id="UP001629113"/>
    </source>
</evidence>